<keyword evidence="1" id="KW-0472">Membrane</keyword>
<sequence length="473" mass="48708">MTRRPASIDIARLDDALHVLHGEEGTGTIRRLLYAFYLVAIFGGVYGFNLLRALLVTSDPQWVRSAAQSVWGVLALLATSAALTALAWATGRVRGPVVPPLPFIDSVVASAIDRAEVLRERALALLIAGAGIGALIGALVGGAVVGAGLGGVAAVIVTIVAATTLGLLVAVTALLAQAADSDGLRRDTRAADPASRHRLTVANLLRSLRLEQLRVHAVRTTHIGGAVLAGDLRAARLDVAAPITRARNRRLRPGSPILTVVRRDLLGLRRTPRRAVAGLLGLGAAYALIAVAAGQPAAPRILGLLALVVAYFAFGALAEGVRLVADNAGTPPLIGLAFRTEAAAHLVIPVLGALVIGLPVVALVSGATGLDPRIPLGAAGAATLILAGTTLMAAFRGSPPDLSFVAEVGPMTMAYWYARPVTVAAFSGGLPLAALADRPLLAPLTIGFVLGAGVFTIWYGLRLARQLELGHRI</sequence>
<keyword evidence="1" id="KW-0812">Transmembrane</keyword>
<feature type="transmembrane region" description="Helical" evidence="1">
    <location>
        <begin position="374"/>
        <end position="395"/>
    </location>
</feature>
<evidence type="ECO:0000313" key="3">
    <source>
        <dbReference type="Proteomes" id="UP000035720"/>
    </source>
</evidence>
<feature type="transmembrane region" description="Helical" evidence="1">
    <location>
        <begin position="301"/>
        <end position="325"/>
    </location>
</feature>
<evidence type="ECO:0000313" key="2">
    <source>
        <dbReference type="EMBL" id="CCI53704.1"/>
    </source>
</evidence>
<accession>A0A077MAL2</accession>
<keyword evidence="3" id="KW-1185">Reference proteome</keyword>
<dbReference type="EMBL" id="CAJC01000155">
    <property type="protein sequence ID" value="CCI53704.1"/>
    <property type="molecule type" value="Genomic_DNA"/>
</dbReference>
<feature type="transmembrane region" description="Helical" evidence="1">
    <location>
        <begin position="71"/>
        <end position="89"/>
    </location>
</feature>
<feature type="transmembrane region" description="Helical" evidence="1">
    <location>
        <begin position="440"/>
        <end position="461"/>
    </location>
</feature>
<evidence type="ECO:0000256" key="1">
    <source>
        <dbReference type="SAM" id="Phobius"/>
    </source>
</evidence>
<feature type="transmembrane region" description="Helical" evidence="1">
    <location>
        <begin position="32"/>
        <end position="51"/>
    </location>
</feature>
<gene>
    <name evidence="2" type="ORF">BN13_440029</name>
</gene>
<feature type="transmembrane region" description="Helical" evidence="1">
    <location>
        <begin position="151"/>
        <end position="176"/>
    </location>
</feature>
<feature type="transmembrane region" description="Helical" evidence="1">
    <location>
        <begin position="346"/>
        <end position="368"/>
    </location>
</feature>
<organism evidence="2 3">
    <name type="scientific">Nostocoides jenkinsii Ben 74</name>
    <dbReference type="NCBI Taxonomy" id="1193518"/>
    <lineage>
        <taxon>Bacteria</taxon>
        <taxon>Bacillati</taxon>
        <taxon>Actinomycetota</taxon>
        <taxon>Actinomycetes</taxon>
        <taxon>Micrococcales</taxon>
        <taxon>Intrasporangiaceae</taxon>
        <taxon>Nostocoides</taxon>
    </lineage>
</organism>
<dbReference type="Proteomes" id="UP000035720">
    <property type="component" value="Unassembled WGS sequence"/>
</dbReference>
<keyword evidence="1" id="KW-1133">Transmembrane helix</keyword>
<dbReference type="STRING" id="1193518.BN13_440029"/>
<feature type="transmembrane region" description="Helical" evidence="1">
    <location>
        <begin position="275"/>
        <end position="295"/>
    </location>
</feature>
<dbReference type="AlphaFoldDB" id="A0A077MAL2"/>
<dbReference type="OrthoDB" id="4842142at2"/>
<protein>
    <submittedName>
        <fullName evidence="2">Uncharacterized protein</fullName>
    </submittedName>
</protein>
<proteinExistence type="predicted"/>
<dbReference type="RefSeq" id="WP_048546036.1">
    <property type="nucleotide sequence ID" value="NZ_HF571038.1"/>
</dbReference>
<feature type="transmembrane region" description="Helical" evidence="1">
    <location>
        <begin position="122"/>
        <end position="145"/>
    </location>
</feature>
<feature type="transmembrane region" description="Helical" evidence="1">
    <location>
        <begin position="416"/>
        <end position="434"/>
    </location>
</feature>
<comment type="caution">
    <text evidence="2">The sequence shown here is derived from an EMBL/GenBank/DDBJ whole genome shotgun (WGS) entry which is preliminary data.</text>
</comment>
<name>A0A077MAL2_9MICO</name>
<reference evidence="2 3" key="1">
    <citation type="journal article" date="2013" name="ISME J.">
        <title>A metabolic model for members of the genus Tetrasphaera involved in enhanced biological phosphorus removal.</title>
        <authorList>
            <person name="Kristiansen R."/>
            <person name="Nguyen H.T.T."/>
            <person name="Saunders A.M."/>
            <person name="Nielsen J.L."/>
            <person name="Wimmer R."/>
            <person name="Le V.Q."/>
            <person name="McIlroy S.J."/>
            <person name="Petrovski S."/>
            <person name="Seviour R.J."/>
            <person name="Calteau A."/>
            <person name="Nielsen K.L."/>
            <person name="Nielsen P.H."/>
        </authorList>
    </citation>
    <scope>NUCLEOTIDE SEQUENCE [LARGE SCALE GENOMIC DNA]</scope>
    <source>
        <strain evidence="2 3">Ben 74</strain>
    </source>
</reference>